<dbReference type="Proteomes" id="UP000054350">
    <property type="component" value="Unassembled WGS sequence"/>
</dbReference>
<reference evidence="3" key="2">
    <citation type="submission" date="2009-11" db="EMBL/GenBank/DDBJ databases">
        <title>The Genome Sequence of Allomyces macrogynus strain ATCC 38327.</title>
        <authorList>
            <consortium name="The Broad Institute Genome Sequencing Platform"/>
            <person name="Russ C."/>
            <person name="Cuomo C."/>
            <person name="Shea T."/>
            <person name="Young S.K."/>
            <person name="Zeng Q."/>
            <person name="Koehrsen M."/>
            <person name="Haas B."/>
            <person name="Borodovsky M."/>
            <person name="Guigo R."/>
            <person name="Alvarado L."/>
            <person name="Berlin A."/>
            <person name="Borenstein D."/>
            <person name="Chen Z."/>
            <person name="Engels R."/>
            <person name="Freedman E."/>
            <person name="Gellesch M."/>
            <person name="Goldberg J."/>
            <person name="Griggs A."/>
            <person name="Gujja S."/>
            <person name="Heiman D."/>
            <person name="Hepburn T."/>
            <person name="Howarth C."/>
            <person name="Jen D."/>
            <person name="Larson L."/>
            <person name="Lewis B."/>
            <person name="Mehta T."/>
            <person name="Park D."/>
            <person name="Pearson M."/>
            <person name="Roberts A."/>
            <person name="Saif S."/>
            <person name="Shenoy N."/>
            <person name="Sisk P."/>
            <person name="Stolte C."/>
            <person name="Sykes S."/>
            <person name="Walk T."/>
            <person name="White J."/>
            <person name="Yandava C."/>
            <person name="Burger G."/>
            <person name="Gray M.W."/>
            <person name="Holland P.W.H."/>
            <person name="King N."/>
            <person name="Lang F.B.F."/>
            <person name="Roger A.J."/>
            <person name="Ruiz-Trillo I."/>
            <person name="Lander E."/>
            <person name="Nusbaum C."/>
        </authorList>
    </citation>
    <scope>NUCLEOTIDE SEQUENCE [LARGE SCALE GENOMIC DNA]</scope>
    <source>
        <strain evidence="3">ATCC 38327</strain>
    </source>
</reference>
<reference evidence="2 3" key="1">
    <citation type="submission" date="2009-11" db="EMBL/GenBank/DDBJ databases">
        <title>Annotation of Allomyces macrogynus ATCC 38327.</title>
        <authorList>
            <consortium name="The Broad Institute Genome Sequencing Platform"/>
            <person name="Russ C."/>
            <person name="Cuomo C."/>
            <person name="Burger G."/>
            <person name="Gray M.W."/>
            <person name="Holland P.W.H."/>
            <person name="King N."/>
            <person name="Lang F.B.F."/>
            <person name="Roger A.J."/>
            <person name="Ruiz-Trillo I."/>
            <person name="Young S.K."/>
            <person name="Zeng Q."/>
            <person name="Gargeya S."/>
            <person name="Fitzgerald M."/>
            <person name="Haas B."/>
            <person name="Abouelleil A."/>
            <person name="Alvarado L."/>
            <person name="Arachchi H.M."/>
            <person name="Berlin A."/>
            <person name="Chapman S.B."/>
            <person name="Gearin G."/>
            <person name="Goldberg J."/>
            <person name="Griggs A."/>
            <person name="Gujja S."/>
            <person name="Hansen M."/>
            <person name="Heiman D."/>
            <person name="Howarth C."/>
            <person name="Larimer J."/>
            <person name="Lui A."/>
            <person name="MacDonald P.J.P."/>
            <person name="McCowen C."/>
            <person name="Montmayeur A."/>
            <person name="Murphy C."/>
            <person name="Neiman D."/>
            <person name="Pearson M."/>
            <person name="Priest M."/>
            <person name="Roberts A."/>
            <person name="Saif S."/>
            <person name="Shea T."/>
            <person name="Sisk P."/>
            <person name="Stolte C."/>
            <person name="Sykes S."/>
            <person name="Wortman J."/>
            <person name="Nusbaum C."/>
            <person name="Birren B."/>
        </authorList>
    </citation>
    <scope>NUCLEOTIDE SEQUENCE [LARGE SCALE GENOMIC DNA]</scope>
    <source>
        <strain evidence="2 3">ATCC 38327</strain>
    </source>
</reference>
<name>A0A0L0SK50_ALLM3</name>
<gene>
    <name evidence="2" type="ORF">AMAG_18916</name>
</gene>
<organism evidence="2 3">
    <name type="scientific">Allomyces macrogynus (strain ATCC 38327)</name>
    <name type="common">Allomyces javanicus var. macrogynus</name>
    <dbReference type="NCBI Taxonomy" id="578462"/>
    <lineage>
        <taxon>Eukaryota</taxon>
        <taxon>Fungi</taxon>
        <taxon>Fungi incertae sedis</taxon>
        <taxon>Blastocladiomycota</taxon>
        <taxon>Blastocladiomycetes</taxon>
        <taxon>Blastocladiales</taxon>
        <taxon>Blastocladiaceae</taxon>
        <taxon>Allomyces</taxon>
    </lineage>
</organism>
<dbReference type="VEuPathDB" id="FungiDB:AMAG_18916"/>
<dbReference type="AlphaFoldDB" id="A0A0L0SK50"/>
<evidence type="ECO:0000256" key="1">
    <source>
        <dbReference type="SAM" id="MobiDB-lite"/>
    </source>
</evidence>
<accession>A0A0L0SK50</accession>
<dbReference type="EMBL" id="GG745341">
    <property type="protein sequence ID" value="KNE62785.1"/>
    <property type="molecule type" value="Genomic_DNA"/>
</dbReference>
<sequence>MPSATSAASTDGDSAFALFSSATAALQANTANAAGSSAAAPPAPLPAPTRDATGNCASAMGNVTSFDASLQNIDG</sequence>
<feature type="compositionally biased region" description="Low complexity" evidence="1">
    <location>
        <begin position="30"/>
        <end position="40"/>
    </location>
</feature>
<feature type="region of interest" description="Disordered" evidence="1">
    <location>
        <begin position="30"/>
        <end position="53"/>
    </location>
</feature>
<proteinExistence type="predicted"/>
<evidence type="ECO:0000313" key="2">
    <source>
        <dbReference type="EMBL" id="KNE62785.1"/>
    </source>
</evidence>
<keyword evidence="3" id="KW-1185">Reference proteome</keyword>
<protein>
    <submittedName>
        <fullName evidence="2">Uncharacterized protein</fullName>
    </submittedName>
</protein>
<evidence type="ECO:0000313" key="3">
    <source>
        <dbReference type="Proteomes" id="UP000054350"/>
    </source>
</evidence>